<reference evidence="7 8" key="1">
    <citation type="submission" date="2019-01" db="EMBL/GenBank/DDBJ databases">
        <title>Senegalimassilia sp. nov. KGMB04484 isolated human feces.</title>
        <authorList>
            <person name="Han K.-I."/>
            <person name="Kim J.-S."/>
            <person name="Lee K.C."/>
            <person name="Suh M.K."/>
            <person name="Eom M.K."/>
            <person name="Lee J.H."/>
            <person name="Park S.-H."/>
            <person name="Kang S.W."/>
            <person name="Park J.-E."/>
            <person name="Oh B.S."/>
            <person name="Yu S.Y."/>
            <person name="Choi S.-H."/>
            <person name="Lee D.H."/>
            <person name="Yoon H."/>
            <person name="Kim B.-Y."/>
            <person name="Lee J.H."/>
            <person name="Lee J.-S."/>
        </authorList>
    </citation>
    <scope>NUCLEOTIDE SEQUENCE [LARGE SCALE GENOMIC DNA]</scope>
    <source>
        <strain evidence="7 8">KGMB04484</strain>
    </source>
</reference>
<evidence type="ECO:0000313" key="7">
    <source>
        <dbReference type="EMBL" id="RXZ53798.1"/>
    </source>
</evidence>
<evidence type="ECO:0000256" key="3">
    <source>
        <dbReference type="ARBA" id="ARBA00022603"/>
    </source>
</evidence>
<dbReference type="CDD" id="cd02440">
    <property type="entry name" value="AdoMet_MTases"/>
    <property type="match status" value="1"/>
</dbReference>
<keyword evidence="8" id="KW-1185">Reference proteome</keyword>
<organism evidence="7 8">
    <name type="scientific">Senegalimassilia faecalis</name>
    <dbReference type="NCBI Taxonomy" id="2509433"/>
    <lineage>
        <taxon>Bacteria</taxon>
        <taxon>Bacillati</taxon>
        <taxon>Actinomycetota</taxon>
        <taxon>Coriobacteriia</taxon>
        <taxon>Coriobacteriales</taxon>
        <taxon>Coriobacteriaceae</taxon>
        <taxon>Senegalimassilia</taxon>
    </lineage>
</organism>
<comment type="subcellular location">
    <subcellularLocation>
        <location evidence="6">Cytoplasm</location>
    </subcellularLocation>
</comment>
<comment type="similarity">
    <text evidence="6">Belongs to the methyltransferase superfamily. RNA methyltransferase RsmG family.</text>
</comment>
<dbReference type="GO" id="GO:0005829">
    <property type="term" value="C:cytosol"/>
    <property type="evidence" value="ECO:0007669"/>
    <property type="project" value="TreeGrafter"/>
</dbReference>
<protein>
    <recommendedName>
        <fullName evidence="6">Ribosomal RNA small subunit methyltransferase G</fullName>
        <ecNumber evidence="6">2.1.1.-</ecNumber>
    </recommendedName>
    <alternativeName>
        <fullName evidence="6">16S rRNA 7-methylguanosine methyltransferase</fullName>
        <shortName evidence="6">16S rRNA m7G methyltransferase</shortName>
    </alternativeName>
</protein>
<dbReference type="GO" id="GO:0070043">
    <property type="term" value="F:rRNA (guanine-N7-)-methyltransferase activity"/>
    <property type="evidence" value="ECO:0007669"/>
    <property type="project" value="UniProtKB-UniRule"/>
</dbReference>
<dbReference type="Proteomes" id="UP000293345">
    <property type="component" value="Unassembled WGS sequence"/>
</dbReference>
<evidence type="ECO:0000256" key="6">
    <source>
        <dbReference type="HAMAP-Rule" id="MF_00074"/>
    </source>
</evidence>
<accession>A0A4Q2K0E4</accession>
<feature type="binding site" evidence="6">
    <location>
        <position position="63"/>
    </location>
    <ligand>
        <name>S-adenosyl-L-methionine</name>
        <dbReference type="ChEBI" id="CHEBI:59789"/>
    </ligand>
</feature>
<dbReference type="HAMAP" id="MF_00074">
    <property type="entry name" value="16SrRNA_methyltr_G"/>
    <property type="match status" value="1"/>
</dbReference>
<comment type="caution">
    <text evidence="7">The sequence shown here is derived from an EMBL/GenBank/DDBJ whole genome shotgun (WGS) entry which is preliminary data.</text>
</comment>
<dbReference type="NCBIfam" id="TIGR00138">
    <property type="entry name" value="rsmG_gidB"/>
    <property type="match status" value="1"/>
</dbReference>
<gene>
    <name evidence="6 7" type="primary">rsmG</name>
    <name evidence="7" type="ORF">ET524_04325</name>
</gene>
<dbReference type="EMBL" id="SDPW01000001">
    <property type="protein sequence ID" value="RXZ53798.1"/>
    <property type="molecule type" value="Genomic_DNA"/>
</dbReference>
<keyword evidence="2 6" id="KW-0698">rRNA processing</keyword>
<keyword evidence="1 6" id="KW-0963">Cytoplasm</keyword>
<dbReference type="SUPFAM" id="SSF53335">
    <property type="entry name" value="S-adenosyl-L-methionine-dependent methyltransferases"/>
    <property type="match status" value="1"/>
</dbReference>
<evidence type="ECO:0000256" key="4">
    <source>
        <dbReference type="ARBA" id="ARBA00022679"/>
    </source>
</evidence>
<keyword evidence="4 6" id="KW-0808">Transferase</keyword>
<dbReference type="InterPro" id="IPR029063">
    <property type="entry name" value="SAM-dependent_MTases_sf"/>
</dbReference>
<evidence type="ECO:0000313" key="8">
    <source>
        <dbReference type="Proteomes" id="UP000293345"/>
    </source>
</evidence>
<dbReference type="AlphaFoldDB" id="A0A4Q2K0E4"/>
<evidence type="ECO:0000256" key="1">
    <source>
        <dbReference type="ARBA" id="ARBA00022490"/>
    </source>
</evidence>
<name>A0A4Q2K0E4_9ACTN</name>
<keyword evidence="3 6" id="KW-0489">Methyltransferase</keyword>
<feature type="binding site" evidence="6">
    <location>
        <position position="125"/>
    </location>
    <ligand>
        <name>S-adenosyl-L-methionine</name>
        <dbReference type="ChEBI" id="CHEBI:59789"/>
    </ligand>
</feature>
<keyword evidence="5 6" id="KW-0949">S-adenosyl-L-methionine</keyword>
<dbReference type="OrthoDB" id="9808773at2"/>
<dbReference type="Pfam" id="PF02527">
    <property type="entry name" value="GidB"/>
    <property type="match status" value="1"/>
</dbReference>
<dbReference type="InterPro" id="IPR003682">
    <property type="entry name" value="rRNA_ssu_MeTfrase_G"/>
</dbReference>
<evidence type="ECO:0000256" key="2">
    <source>
        <dbReference type="ARBA" id="ARBA00022552"/>
    </source>
</evidence>
<evidence type="ECO:0000256" key="5">
    <source>
        <dbReference type="ARBA" id="ARBA00022691"/>
    </source>
</evidence>
<dbReference type="PANTHER" id="PTHR31760:SF0">
    <property type="entry name" value="S-ADENOSYL-L-METHIONINE-DEPENDENT METHYLTRANSFERASES SUPERFAMILY PROTEIN"/>
    <property type="match status" value="1"/>
</dbReference>
<feature type="binding site" evidence="6">
    <location>
        <begin position="108"/>
        <end position="109"/>
    </location>
    <ligand>
        <name>S-adenosyl-L-methionine</name>
        <dbReference type="ChEBI" id="CHEBI:59789"/>
    </ligand>
</feature>
<dbReference type="EC" id="2.1.1.-" evidence="6"/>
<dbReference type="RefSeq" id="WP_129423535.1">
    <property type="nucleotide sequence ID" value="NZ_SDPW01000001.1"/>
</dbReference>
<feature type="binding site" evidence="6">
    <location>
        <position position="58"/>
    </location>
    <ligand>
        <name>S-adenosyl-L-methionine</name>
        <dbReference type="ChEBI" id="CHEBI:59789"/>
    </ligand>
</feature>
<dbReference type="Gene3D" id="3.40.50.150">
    <property type="entry name" value="Vaccinia Virus protein VP39"/>
    <property type="match status" value="1"/>
</dbReference>
<comment type="caution">
    <text evidence="6">Lacks conserved residue(s) required for the propagation of feature annotation.</text>
</comment>
<sequence length="213" mass="23412">MHDELLEKHLSLVIEANKTTNITRISSWEDGMLLHVKDSLLGLDALNACPAGRYADIGTGAGYPGIPLAIKSGRETLLVDSVAKKVQILDGFISELGLQNASTYAGRIEDLGRERPGQFTAITARALSKISILLELASPLLQRGGRLICYKARVEQEELDHARVVAKQVGMELVDDKTFELGENCRRILSYEKVAKPKLKLPRRTGLAQKKPL</sequence>
<dbReference type="PANTHER" id="PTHR31760">
    <property type="entry name" value="S-ADENOSYL-L-METHIONINE-DEPENDENT METHYLTRANSFERASES SUPERFAMILY PROTEIN"/>
    <property type="match status" value="1"/>
</dbReference>
<proteinExistence type="inferred from homology"/>
<comment type="function">
    <text evidence="6">Specifically methylates the N7 position of a guanine in 16S rRNA.</text>
</comment>